<evidence type="ECO:0000259" key="3">
    <source>
        <dbReference type="Pfam" id="PF21193"/>
    </source>
</evidence>
<protein>
    <submittedName>
        <fullName evidence="4">Uncharacterized protein</fullName>
    </submittedName>
</protein>
<dbReference type="GO" id="GO:0005737">
    <property type="term" value="C:cytoplasm"/>
    <property type="evidence" value="ECO:0007669"/>
    <property type="project" value="TreeGrafter"/>
</dbReference>
<sequence length="169" mass="19266">MLPCAEPMQLFFFRTSVILHSHSCLILSAMFFITRLLYGGAIRPRYRNDKQLVSQDFKSNTASYKYTFSIELVTVCKDDLVLFPMQVFNKCGVQSPLVICLRVSNCLTFLDPTTLITTQMESENYWRHPFSSVLSAKALVEYIVLDIEVLGPHHNGYQLADVQVARSSD</sequence>
<keyword evidence="5" id="KW-1185">Reference proteome</keyword>
<dbReference type="PANTHER" id="PTHR12746:SF2">
    <property type="entry name" value="60S RIBOSOMAL EXPORT PROTEIN NMD3"/>
    <property type="match status" value="1"/>
</dbReference>
<feature type="domain" description="60S ribosomal export protein NMD3 OB-fold" evidence="2">
    <location>
        <begin position="139"/>
        <end position="169"/>
    </location>
</feature>
<keyword evidence="1" id="KW-0472">Membrane</keyword>
<dbReference type="GO" id="GO:0000055">
    <property type="term" value="P:ribosomal large subunit export from nucleus"/>
    <property type="evidence" value="ECO:0007669"/>
    <property type="project" value="TreeGrafter"/>
</dbReference>
<feature type="non-terminal residue" evidence="4">
    <location>
        <position position="169"/>
    </location>
</feature>
<comment type="caution">
    <text evidence="4">The sequence shown here is derived from an EMBL/GenBank/DDBJ whole genome shotgun (WGS) entry which is preliminary data.</text>
</comment>
<evidence type="ECO:0000313" key="5">
    <source>
        <dbReference type="Proteomes" id="UP001190700"/>
    </source>
</evidence>
<evidence type="ECO:0000256" key="1">
    <source>
        <dbReference type="SAM" id="Phobius"/>
    </source>
</evidence>
<keyword evidence="1" id="KW-0812">Transmembrane</keyword>
<dbReference type="GO" id="GO:0005634">
    <property type="term" value="C:nucleus"/>
    <property type="evidence" value="ECO:0007669"/>
    <property type="project" value="TreeGrafter"/>
</dbReference>
<dbReference type="AlphaFoldDB" id="A0AAE0FC23"/>
<evidence type="ECO:0000259" key="2">
    <source>
        <dbReference type="Pfam" id="PF21192"/>
    </source>
</evidence>
<gene>
    <name evidence="4" type="ORF">CYMTET_33963</name>
</gene>
<evidence type="ECO:0000313" key="4">
    <source>
        <dbReference type="EMBL" id="KAK3256928.1"/>
    </source>
</evidence>
<feature type="transmembrane region" description="Helical" evidence="1">
    <location>
        <begin position="17"/>
        <end position="38"/>
    </location>
</feature>
<dbReference type="Proteomes" id="UP001190700">
    <property type="component" value="Unassembled WGS sequence"/>
</dbReference>
<dbReference type="InterPro" id="IPR048898">
    <property type="entry name" value="OB_NMD3"/>
</dbReference>
<accession>A0AAE0FC23</accession>
<dbReference type="Pfam" id="PF21193">
    <property type="entry name" value="NMD_SH3"/>
    <property type="match status" value="1"/>
</dbReference>
<keyword evidence="1" id="KW-1133">Transmembrane helix</keyword>
<dbReference type="EMBL" id="LGRX02021212">
    <property type="protein sequence ID" value="KAK3256928.1"/>
    <property type="molecule type" value="Genomic_DNA"/>
</dbReference>
<organism evidence="4 5">
    <name type="scientific">Cymbomonas tetramitiformis</name>
    <dbReference type="NCBI Taxonomy" id="36881"/>
    <lineage>
        <taxon>Eukaryota</taxon>
        <taxon>Viridiplantae</taxon>
        <taxon>Chlorophyta</taxon>
        <taxon>Pyramimonadophyceae</taxon>
        <taxon>Pyramimonadales</taxon>
        <taxon>Pyramimonadaceae</taxon>
        <taxon>Cymbomonas</taxon>
    </lineage>
</organism>
<reference evidence="4 5" key="1">
    <citation type="journal article" date="2015" name="Genome Biol. Evol.">
        <title>Comparative Genomics of a Bacterivorous Green Alga Reveals Evolutionary Causalities and Consequences of Phago-Mixotrophic Mode of Nutrition.</title>
        <authorList>
            <person name="Burns J.A."/>
            <person name="Paasch A."/>
            <person name="Narechania A."/>
            <person name="Kim E."/>
        </authorList>
    </citation>
    <scope>NUCLEOTIDE SEQUENCE [LARGE SCALE GENOMIC DNA]</scope>
    <source>
        <strain evidence="4 5">PLY_AMNH</strain>
    </source>
</reference>
<feature type="domain" description="60S ribosomal export protein NMD3 SH3" evidence="3">
    <location>
        <begin position="75"/>
        <end position="122"/>
    </location>
</feature>
<dbReference type="GO" id="GO:0043023">
    <property type="term" value="F:ribosomal large subunit binding"/>
    <property type="evidence" value="ECO:0007669"/>
    <property type="project" value="InterPro"/>
</dbReference>
<dbReference type="InterPro" id="IPR039768">
    <property type="entry name" value="Nmd3"/>
</dbReference>
<name>A0AAE0FC23_9CHLO</name>
<dbReference type="Pfam" id="PF21192">
    <property type="entry name" value="OB_NMD3"/>
    <property type="match status" value="1"/>
</dbReference>
<proteinExistence type="predicted"/>
<dbReference type="InterPro" id="IPR048899">
    <property type="entry name" value="NMD_SH3"/>
</dbReference>
<dbReference type="PANTHER" id="PTHR12746">
    <property type="entry name" value="NONSENSE-MEDIATED MRNA DECAY PROTEIN 3"/>
    <property type="match status" value="1"/>
</dbReference>